<reference evidence="5 9" key="6">
    <citation type="submission" date="2023-02" db="EMBL/GenBank/DDBJ databases">
        <title>Comparative genomics and fermentation flavor characterization of five lactic acid bacteria reveal flavor biosynthesis metabolic pathways in fermented muskmelon puree.</title>
        <authorList>
            <person name="Yuan L."/>
            <person name="Li M."/>
            <person name="Xu X."/>
            <person name="Lao F."/>
            <person name="Wu J."/>
        </authorList>
    </citation>
    <scope>NUCLEOTIDE SEQUENCE [LARGE SCALE GENOMIC DNA]</scope>
    <source>
        <strain evidence="5 9">Ca-4</strain>
    </source>
</reference>
<reference evidence="7" key="4">
    <citation type="submission" date="2020-03" db="EMBL/GenBank/DDBJ databases">
        <title>SpeciesPrimer: A bioinformatics pipeline dedicated to the design of qPCR primers for the quantification of bacterial species.</title>
        <authorList>
            <person name="Dreier M."/>
            <person name="Berthoud H."/>
            <person name="Shani N."/>
            <person name="Wechsler D."/>
            <person name="Junier P."/>
        </authorList>
    </citation>
    <scope>NUCLEOTIDE SEQUENCE [LARGE SCALE GENOMIC DNA]</scope>
    <source>
        <strain evidence="7">FAM13073</strain>
    </source>
</reference>
<accession>A0A0R2H941</accession>
<dbReference type="GeneID" id="33061831"/>
<sequence length="116" mass="12842">MSKSSFLLGVILGGAAATAAAIKLTDTTPQQLKEAAIEKFDDFMESNDFDTATLKDRAVSSVDDLKQRGMELANRANNKFNPDLEEMDEDLVIDNMAEATPYEKPTEVFMPHKIQE</sequence>
<dbReference type="Proteomes" id="UP000472573">
    <property type="component" value="Unassembled WGS sequence"/>
</dbReference>
<evidence type="ECO:0000313" key="9">
    <source>
        <dbReference type="Proteomes" id="UP001214131"/>
    </source>
</evidence>
<accession>A0A8G0ZK14</accession>
<dbReference type="AlphaFoldDB" id="A0A0R2H941"/>
<keyword evidence="7" id="KW-1185">Reference proteome</keyword>
<feature type="chain" id="PRO_5011865012" evidence="1">
    <location>
        <begin position="20"/>
        <end position="116"/>
    </location>
</feature>
<reference evidence="3" key="3">
    <citation type="submission" date="2019-12" db="EMBL/GenBank/DDBJ databases">
        <title>SpeciesPrimer: A bioinformatics pipeline dedicated to the design of qPCR primers for the quantification of bacterial species.</title>
        <authorList>
            <person name="Dreier M."/>
            <person name="Berthoud H."/>
            <person name="Shani N."/>
            <person name="Wechsler D."/>
            <person name="Junier P."/>
        </authorList>
    </citation>
    <scope>NUCLEOTIDE SEQUENCE</scope>
    <source>
        <strain evidence="3">FAM13073</strain>
    </source>
</reference>
<reference evidence="3 7" key="2">
    <citation type="submission" date="2019-10" db="EMBL/GenBank/DDBJ databases">
        <authorList>
            <person name="Irmler S."/>
            <person name="Berthoud H."/>
            <person name="Roetschi A."/>
            <person name="Arias E."/>
            <person name="Shani N."/>
            <person name="Wuethrich D."/>
            <person name="Bruggmann R."/>
        </authorList>
    </citation>
    <scope>NUCLEOTIDE SEQUENCE [LARGE SCALE GENOMIC DNA]</scope>
    <source>
        <strain evidence="3 7">FAM13073</strain>
    </source>
</reference>
<evidence type="ECO:0000313" key="4">
    <source>
        <dbReference type="EMBL" id="MBF7127903.1"/>
    </source>
</evidence>
<evidence type="ECO:0000313" key="5">
    <source>
        <dbReference type="EMBL" id="WEA57088.1"/>
    </source>
</evidence>
<protein>
    <submittedName>
        <fullName evidence="4">Uncharacterized protein</fullName>
    </submittedName>
</protein>
<evidence type="ECO:0000313" key="8">
    <source>
        <dbReference type="Proteomes" id="UP000743107"/>
    </source>
</evidence>
<evidence type="ECO:0000313" key="3">
    <source>
        <dbReference type="EMBL" id="KAF0412850.1"/>
    </source>
</evidence>
<dbReference type="OMA" id="PTEVFMP"/>
<feature type="signal peptide" evidence="1">
    <location>
        <begin position="1"/>
        <end position="19"/>
    </location>
</feature>
<dbReference type="Proteomes" id="UP001214131">
    <property type="component" value="Chromosome"/>
</dbReference>
<proteinExistence type="predicted"/>
<keyword evidence="1" id="KW-0732">Signal</keyword>
<gene>
    <name evidence="3" type="ORF">GBO79_06845</name>
    <name evidence="4" type="ORF">ITQ97_08835</name>
    <name evidence="5" type="ORF">PWB86_07790</name>
    <name evidence="2" type="ORF">S100892_00841</name>
</gene>
<reference evidence="2 6" key="1">
    <citation type="submission" date="2017-05" db="EMBL/GenBank/DDBJ databases">
        <title>Genome sequence of Pediococcus pentosaceus strain SRCM100892.</title>
        <authorList>
            <person name="Cho S.H."/>
        </authorList>
    </citation>
    <scope>NUCLEOTIDE SEQUENCE [LARGE SCALE GENOMIC DNA]</scope>
    <source>
        <strain evidence="2 6">SRCM100892</strain>
    </source>
</reference>
<name>A0A0R2H941_PEDPE</name>
<evidence type="ECO:0000313" key="2">
    <source>
        <dbReference type="EMBL" id="ARW19428.1"/>
    </source>
</evidence>
<dbReference type="EMBL" id="WENB01000004">
    <property type="protein sequence ID" value="KAF0412850.1"/>
    <property type="molecule type" value="Genomic_DNA"/>
</dbReference>
<organism evidence="4 8">
    <name type="scientific">Pediococcus pentosaceus</name>
    <dbReference type="NCBI Taxonomy" id="1255"/>
    <lineage>
        <taxon>Bacteria</taxon>
        <taxon>Bacillati</taxon>
        <taxon>Bacillota</taxon>
        <taxon>Bacilli</taxon>
        <taxon>Lactobacillales</taxon>
        <taxon>Lactobacillaceae</taxon>
        <taxon>Pediococcus</taxon>
    </lineage>
</organism>
<evidence type="ECO:0000256" key="1">
    <source>
        <dbReference type="SAM" id="SignalP"/>
    </source>
</evidence>
<dbReference type="RefSeq" id="WP_002834372.1">
    <property type="nucleotide sequence ID" value="NZ_BEWQ01000005.1"/>
</dbReference>
<dbReference type="EMBL" id="JADOFV010000004">
    <property type="protein sequence ID" value="MBF7127903.1"/>
    <property type="molecule type" value="Genomic_DNA"/>
</dbReference>
<dbReference type="EMBL" id="CP118739">
    <property type="protein sequence ID" value="WEA57088.1"/>
    <property type="molecule type" value="Genomic_DNA"/>
</dbReference>
<dbReference type="EMBL" id="CP021474">
    <property type="protein sequence ID" value="ARW19428.1"/>
    <property type="molecule type" value="Genomic_DNA"/>
</dbReference>
<dbReference type="Proteomes" id="UP000196118">
    <property type="component" value="Chromosome"/>
</dbReference>
<reference evidence="4" key="5">
    <citation type="submission" date="2020-11" db="EMBL/GenBank/DDBJ databases">
        <title>Antibiotic susceptibility profiles of Pediococcus pentosaceus from various origins and their implications for the safety assessment of strains with food-technology applications.</title>
        <authorList>
            <person name="Shani N."/>
            <person name="Oberhaensli S."/>
            <person name="Arias E."/>
        </authorList>
    </citation>
    <scope>NUCLEOTIDE SEQUENCE</scope>
    <source>
        <strain evidence="4">FAM 19164</strain>
    </source>
</reference>
<evidence type="ECO:0000313" key="6">
    <source>
        <dbReference type="Proteomes" id="UP000196118"/>
    </source>
</evidence>
<dbReference type="Proteomes" id="UP000743107">
    <property type="component" value="Unassembled WGS sequence"/>
</dbReference>
<evidence type="ECO:0000313" key="7">
    <source>
        <dbReference type="Proteomes" id="UP000472573"/>
    </source>
</evidence>